<accession>A0A8J2ZB91</accession>
<protein>
    <submittedName>
        <fullName evidence="1">Uncharacterized protein</fullName>
    </submittedName>
</protein>
<evidence type="ECO:0000313" key="1">
    <source>
        <dbReference type="EMBL" id="GGG33403.1"/>
    </source>
</evidence>
<dbReference type="AlphaFoldDB" id="A0A8J2ZB91"/>
<dbReference type="Proteomes" id="UP000597507">
    <property type="component" value="Unassembled WGS sequence"/>
</dbReference>
<organism evidence="1 2">
    <name type="scientific">Caldovatus sediminis</name>
    <dbReference type="NCBI Taxonomy" id="2041189"/>
    <lineage>
        <taxon>Bacteria</taxon>
        <taxon>Pseudomonadati</taxon>
        <taxon>Pseudomonadota</taxon>
        <taxon>Alphaproteobacteria</taxon>
        <taxon>Acetobacterales</taxon>
        <taxon>Roseomonadaceae</taxon>
        <taxon>Caldovatus</taxon>
    </lineage>
</organism>
<dbReference type="EMBL" id="BMKS01000005">
    <property type="protein sequence ID" value="GGG33403.1"/>
    <property type="molecule type" value="Genomic_DNA"/>
</dbReference>
<comment type="caution">
    <text evidence="1">The sequence shown here is derived from an EMBL/GenBank/DDBJ whole genome shotgun (WGS) entry which is preliminary data.</text>
</comment>
<keyword evidence="2" id="KW-1185">Reference proteome</keyword>
<gene>
    <name evidence="1" type="ORF">GCM10010964_21600</name>
</gene>
<evidence type="ECO:0000313" key="2">
    <source>
        <dbReference type="Proteomes" id="UP000597507"/>
    </source>
</evidence>
<name>A0A8J2ZB91_9PROT</name>
<reference evidence="1 2" key="1">
    <citation type="journal article" date="2014" name="Int. J. Syst. Evol. Microbiol.">
        <title>Complete genome sequence of Corynebacterium casei LMG S-19264T (=DSM 44701T), isolated from a smear-ripened cheese.</title>
        <authorList>
            <consortium name="US DOE Joint Genome Institute (JGI-PGF)"/>
            <person name="Walter F."/>
            <person name="Albersmeier A."/>
            <person name="Kalinowski J."/>
            <person name="Ruckert C."/>
        </authorList>
    </citation>
    <scope>NUCLEOTIDE SEQUENCE [LARGE SCALE GENOMIC DNA]</scope>
    <source>
        <strain evidence="1 2">CGMCC 1.16330</strain>
    </source>
</reference>
<sequence length="65" mass="7010">MAAAAALRAGPLPERAGRRLGRMAARLPDLPAGVLFFALYEILTLFRTARELMAAAEDVIRVPFG</sequence>
<proteinExistence type="predicted"/>